<sequence length="94" mass="9687">MSTNKFDTDADNLVDKVANKANEAAGAAQETFGDAVDSPKHQIKGATRKYAAQACDVLCNATDTVASKVKESPIAGLLAAGAIGIVIGLLIKRK</sequence>
<dbReference type="SUPFAM" id="SSF69047">
    <property type="entry name" value="Hypothetical protein YjbJ"/>
    <property type="match status" value="1"/>
</dbReference>
<dbReference type="RefSeq" id="WP_121573654.1">
    <property type="nucleotide sequence ID" value="NZ_MJLZ01000004.1"/>
</dbReference>
<evidence type="ECO:0000313" key="2">
    <source>
        <dbReference type="EMBL" id="RLM27184.1"/>
    </source>
</evidence>
<proteinExistence type="predicted"/>
<comment type="caution">
    <text evidence="2">The sequence shown here is derived from an EMBL/GenBank/DDBJ whole genome shotgun (WGS) entry which is preliminary data.</text>
</comment>
<dbReference type="Proteomes" id="UP000285648">
    <property type="component" value="Unassembled WGS sequence"/>
</dbReference>
<evidence type="ECO:0000313" key="3">
    <source>
        <dbReference type="Proteomes" id="UP000285648"/>
    </source>
</evidence>
<keyword evidence="1" id="KW-0472">Membrane</keyword>
<gene>
    <name evidence="2" type="ORF">BIY29_02890</name>
</gene>
<dbReference type="EMBL" id="MJLZ01000004">
    <property type="protein sequence ID" value="RLM27184.1"/>
    <property type="molecule type" value="Genomic_DNA"/>
</dbReference>
<evidence type="ECO:0008006" key="4">
    <source>
        <dbReference type="Google" id="ProtNLM"/>
    </source>
</evidence>
<keyword evidence="1" id="KW-1133">Transmembrane helix</keyword>
<keyword evidence="3" id="KW-1185">Reference proteome</keyword>
<dbReference type="OrthoDB" id="6462367at2"/>
<accession>A0A421DS76</accession>
<dbReference type="InterPro" id="IPR036629">
    <property type="entry name" value="YjbJ_sf"/>
</dbReference>
<organism evidence="2 3">
    <name type="scientific">Brenneria alni</name>
    <dbReference type="NCBI Taxonomy" id="71656"/>
    <lineage>
        <taxon>Bacteria</taxon>
        <taxon>Pseudomonadati</taxon>
        <taxon>Pseudomonadota</taxon>
        <taxon>Gammaproteobacteria</taxon>
        <taxon>Enterobacterales</taxon>
        <taxon>Pectobacteriaceae</taxon>
        <taxon>Brenneria</taxon>
    </lineage>
</organism>
<protein>
    <recommendedName>
        <fullName evidence="4">CsbD family protein</fullName>
    </recommendedName>
</protein>
<name>A0A421DS76_9GAMM</name>
<feature type="transmembrane region" description="Helical" evidence="1">
    <location>
        <begin position="74"/>
        <end position="91"/>
    </location>
</feature>
<evidence type="ECO:0000256" key="1">
    <source>
        <dbReference type="SAM" id="Phobius"/>
    </source>
</evidence>
<dbReference type="AlphaFoldDB" id="A0A421DS76"/>
<reference evidence="2 3" key="1">
    <citation type="submission" date="2016-09" db="EMBL/GenBank/DDBJ databases">
        <authorList>
            <person name="Doonan J."/>
            <person name="Pachebat J.A."/>
            <person name="Golyshin P.N."/>
            <person name="Denman S."/>
            <person name="Mcdonald J.E."/>
        </authorList>
    </citation>
    <scope>NUCLEOTIDE SEQUENCE [LARGE SCALE GENOMIC DNA]</scope>
    <source>
        <strain evidence="2 3">NCPPB 3934</strain>
    </source>
</reference>
<keyword evidence="1" id="KW-0812">Transmembrane</keyword>